<dbReference type="PANTHER" id="PTHR47595">
    <property type="entry name" value="HEAT SHOCK 70 KDA PROTEIN 14"/>
    <property type="match status" value="1"/>
</dbReference>
<accession>M7BXD1</accession>
<evidence type="ECO:0000256" key="1">
    <source>
        <dbReference type="SAM" id="MobiDB-lite"/>
    </source>
</evidence>
<dbReference type="EMBL" id="KB524249">
    <property type="protein sequence ID" value="EMP36733.1"/>
    <property type="molecule type" value="Genomic_DNA"/>
</dbReference>
<proteinExistence type="predicted"/>
<dbReference type="PANTHER" id="PTHR47595:SF1">
    <property type="entry name" value="MYB_SANT-LIKE DNA-BINDING DOMAIN-CONTAINING PROTEIN"/>
    <property type="match status" value="1"/>
</dbReference>
<protein>
    <recommendedName>
        <fullName evidence="2">Myb/SANT-like DNA-binding domain-containing protein</fullName>
    </recommendedName>
</protein>
<dbReference type="AlphaFoldDB" id="M7BXD1"/>
<dbReference type="Pfam" id="PF13837">
    <property type="entry name" value="Myb_DNA-bind_4"/>
    <property type="match status" value="1"/>
</dbReference>
<keyword evidence="4" id="KW-1185">Reference proteome</keyword>
<dbReference type="Proteomes" id="UP000031443">
    <property type="component" value="Unassembled WGS sequence"/>
</dbReference>
<feature type="compositionally biased region" description="Low complexity" evidence="1">
    <location>
        <begin position="150"/>
        <end position="163"/>
    </location>
</feature>
<dbReference type="InterPro" id="IPR044822">
    <property type="entry name" value="Myb_DNA-bind_4"/>
</dbReference>
<gene>
    <name evidence="3" type="ORF">UY3_06129</name>
</gene>
<feature type="domain" description="Myb/SANT-like DNA-binding" evidence="2">
    <location>
        <begin position="21"/>
        <end position="109"/>
    </location>
</feature>
<evidence type="ECO:0000313" key="3">
    <source>
        <dbReference type="EMBL" id="EMP36733.1"/>
    </source>
</evidence>
<reference evidence="4" key="1">
    <citation type="journal article" date="2013" name="Nat. Genet.">
        <title>The draft genomes of soft-shell turtle and green sea turtle yield insights into the development and evolution of the turtle-specific body plan.</title>
        <authorList>
            <person name="Wang Z."/>
            <person name="Pascual-Anaya J."/>
            <person name="Zadissa A."/>
            <person name="Li W."/>
            <person name="Niimura Y."/>
            <person name="Huang Z."/>
            <person name="Li C."/>
            <person name="White S."/>
            <person name="Xiong Z."/>
            <person name="Fang D."/>
            <person name="Wang B."/>
            <person name="Ming Y."/>
            <person name="Chen Y."/>
            <person name="Zheng Y."/>
            <person name="Kuraku S."/>
            <person name="Pignatelli M."/>
            <person name="Herrero J."/>
            <person name="Beal K."/>
            <person name="Nozawa M."/>
            <person name="Li Q."/>
            <person name="Wang J."/>
            <person name="Zhang H."/>
            <person name="Yu L."/>
            <person name="Shigenobu S."/>
            <person name="Wang J."/>
            <person name="Liu J."/>
            <person name="Flicek P."/>
            <person name="Searle S."/>
            <person name="Wang J."/>
            <person name="Kuratani S."/>
            <person name="Yin Y."/>
            <person name="Aken B."/>
            <person name="Zhang G."/>
            <person name="Irie N."/>
        </authorList>
    </citation>
    <scope>NUCLEOTIDE SEQUENCE [LARGE SCALE GENOMIC DNA]</scope>
</reference>
<name>M7BXD1_CHEMY</name>
<feature type="region of interest" description="Disordered" evidence="1">
    <location>
        <begin position="150"/>
        <end position="181"/>
    </location>
</feature>
<organism evidence="3 4">
    <name type="scientific">Chelonia mydas</name>
    <name type="common">Green sea-turtle</name>
    <name type="synonym">Chelonia agassizi</name>
    <dbReference type="NCBI Taxonomy" id="8469"/>
    <lineage>
        <taxon>Eukaryota</taxon>
        <taxon>Metazoa</taxon>
        <taxon>Chordata</taxon>
        <taxon>Craniata</taxon>
        <taxon>Vertebrata</taxon>
        <taxon>Euteleostomi</taxon>
        <taxon>Archelosauria</taxon>
        <taxon>Testudinata</taxon>
        <taxon>Testudines</taxon>
        <taxon>Cryptodira</taxon>
        <taxon>Durocryptodira</taxon>
        <taxon>Americhelydia</taxon>
        <taxon>Chelonioidea</taxon>
        <taxon>Cheloniidae</taxon>
        <taxon>Chelonia</taxon>
    </lineage>
</organism>
<evidence type="ECO:0000259" key="2">
    <source>
        <dbReference type="Pfam" id="PF13837"/>
    </source>
</evidence>
<sequence>MVSSVAQVTMQSPPNRKRVPVWTKRETLDLIAVWGEESVQAKLRSKRRNANIYAKIVQGMVERGYNKDTQQYHMKVKELRQAFQKTKAANSHSGSEPQPCHFYDQLHDILGGDPTTTPPLSVDACKGESHATGRRILWRRRMRSRQAMNPFSPAASTFSSPWSQYPPKVGSPTLKRRRHLW</sequence>
<evidence type="ECO:0000313" key="4">
    <source>
        <dbReference type="Proteomes" id="UP000031443"/>
    </source>
</evidence>
<dbReference type="Gene3D" id="1.10.10.60">
    <property type="entry name" value="Homeodomain-like"/>
    <property type="match status" value="1"/>
</dbReference>